<evidence type="ECO:0000313" key="1">
    <source>
        <dbReference type="EMBL" id="HIU52684.1"/>
    </source>
</evidence>
<reference evidence="1" key="2">
    <citation type="journal article" date="2021" name="PeerJ">
        <title>Extensive microbial diversity within the chicken gut microbiome revealed by metagenomics and culture.</title>
        <authorList>
            <person name="Gilroy R."/>
            <person name="Ravi A."/>
            <person name="Getino M."/>
            <person name="Pursley I."/>
            <person name="Horton D.L."/>
            <person name="Alikhan N.F."/>
            <person name="Baker D."/>
            <person name="Gharbi K."/>
            <person name="Hall N."/>
            <person name="Watson M."/>
            <person name="Adriaenssens E.M."/>
            <person name="Foster-Nyarko E."/>
            <person name="Jarju S."/>
            <person name="Secka A."/>
            <person name="Antonio M."/>
            <person name="Oren A."/>
            <person name="Chaudhuri R.R."/>
            <person name="La Ragione R."/>
            <person name="Hildebrand F."/>
            <person name="Pallen M.J."/>
        </authorList>
    </citation>
    <scope>NUCLEOTIDE SEQUENCE</scope>
    <source>
        <strain evidence="1">ChiW3-316</strain>
    </source>
</reference>
<dbReference type="Proteomes" id="UP000824107">
    <property type="component" value="Unassembled WGS sequence"/>
</dbReference>
<sequence length="296" mass="34141">MADKKLDFKVDYSKLNIFDEYNSKDIKFPMVLSVPHKGMLFPEEFLANSRCGIDELRSNEDSFVDELVKKASDAGIPMVAMNIARSFVDVNRDKIELDPTMFYNHPHANESNIGGRRCRVGLGVIHRITAKNHSIYDGLLDYNEVTERFAQVYDPYHKKLQQLIDKVIKKFGFCLVLDCHSMPSEICSLMQDTAKIDFCLGTLFEQSCPAEMHDIFKQQLEEDGYNVADNCPYSGAYITFNYCQPRKGIYTMQMEINRGLYMNERVYKKNNAFSMLSDNICKAILRLGNFLLDFKK</sequence>
<proteinExistence type="predicted"/>
<dbReference type="SUPFAM" id="SSF53187">
    <property type="entry name" value="Zn-dependent exopeptidases"/>
    <property type="match status" value="1"/>
</dbReference>
<name>A0A9D1S9W1_9PROT</name>
<evidence type="ECO:0000313" key="2">
    <source>
        <dbReference type="Proteomes" id="UP000824107"/>
    </source>
</evidence>
<dbReference type="Gene3D" id="3.40.630.40">
    <property type="entry name" value="Zn-dependent exopeptidases"/>
    <property type="match status" value="1"/>
</dbReference>
<dbReference type="Pfam" id="PF05013">
    <property type="entry name" value="FGase"/>
    <property type="match status" value="1"/>
</dbReference>
<gene>
    <name evidence="1" type="ORF">IAD20_01220</name>
</gene>
<protein>
    <submittedName>
        <fullName evidence="1">N-formylglutamate amidohydrolase</fullName>
    </submittedName>
</protein>
<dbReference type="InterPro" id="IPR007709">
    <property type="entry name" value="N-FG_amidohydro"/>
</dbReference>
<organism evidence="1 2">
    <name type="scientific">Candidatus Scatocola faecipullorum</name>
    <dbReference type="NCBI Taxonomy" id="2840917"/>
    <lineage>
        <taxon>Bacteria</taxon>
        <taxon>Pseudomonadati</taxon>
        <taxon>Pseudomonadota</taxon>
        <taxon>Alphaproteobacteria</taxon>
        <taxon>Rhodospirillales</taxon>
        <taxon>Rhodospirillaceae</taxon>
        <taxon>Rhodospirillaceae incertae sedis</taxon>
        <taxon>Candidatus Scatocola</taxon>
    </lineage>
</organism>
<accession>A0A9D1S9W1</accession>
<dbReference type="AlphaFoldDB" id="A0A9D1S9W1"/>
<dbReference type="EMBL" id="DVNC01000013">
    <property type="protein sequence ID" value="HIU52684.1"/>
    <property type="molecule type" value="Genomic_DNA"/>
</dbReference>
<comment type="caution">
    <text evidence="1">The sequence shown here is derived from an EMBL/GenBank/DDBJ whole genome shotgun (WGS) entry which is preliminary data.</text>
</comment>
<reference evidence="1" key="1">
    <citation type="submission" date="2020-10" db="EMBL/GenBank/DDBJ databases">
        <authorList>
            <person name="Gilroy R."/>
        </authorList>
    </citation>
    <scope>NUCLEOTIDE SEQUENCE</scope>
    <source>
        <strain evidence="1">ChiW3-316</strain>
    </source>
</reference>